<gene>
    <name evidence="1" type="primary">yheL</name>
    <name evidence="1" type="ordered locus">EBL_c02740</name>
</gene>
<dbReference type="GO" id="GO:1990228">
    <property type="term" value="C:sulfurtransferase complex"/>
    <property type="evidence" value="ECO:0007669"/>
    <property type="project" value="TreeGrafter"/>
</dbReference>
<evidence type="ECO:0000313" key="1">
    <source>
        <dbReference type="EMBL" id="AFJ45409.1"/>
    </source>
</evidence>
<dbReference type="OrthoDB" id="9795117at2"/>
<dbReference type="STRING" id="630626.EBL_c02740"/>
<dbReference type="InterPro" id="IPR027396">
    <property type="entry name" value="DsrEFH-like"/>
</dbReference>
<keyword evidence="2" id="KW-1185">Reference proteome</keyword>
<dbReference type="GO" id="GO:0002143">
    <property type="term" value="P:tRNA wobble position uridine thiolation"/>
    <property type="evidence" value="ECO:0007669"/>
    <property type="project" value="InterPro"/>
</dbReference>
<protein>
    <submittedName>
        <fullName evidence="1">Putative intracellular sulfur oxidation protein</fullName>
    </submittedName>
</protein>
<evidence type="ECO:0000313" key="2">
    <source>
        <dbReference type="Proteomes" id="UP000001955"/>
    </source>
</evidence>
<dbReference type="Pfam" id="PF04077">
    <property type="entry name" value="DsrH"/>
    <property type="match status" value="1"/>
</dbReference>
<dbReference type="HOGENOM" id="CLU_166087_2_1_6"/>
<dbReference type="eggNOG" id="COG2168">
    <property type="taxonomic scope" value="Bacteria"/>
</dbReference>
<dbReference type="NCBIfam" id="NF010035">
    <property type="entry name" value="PRK13510.1"/>
    <property type="match status" value="1"/>
</dbReference>
<dbReference type="PANTHER" id="PTHR37526:SF1">
    <property type="entry name" value="PROTEIN TUSB"/>
    <property type="match status" value="1"/>
</dbReference>
<name>I2B4F5_SHIBC</name>
<dbReference type="SUPFAM" id="SSF75169">
    <property type="entry name" value="DsrEFH-like"/>
    <property type="match status" value="1"/>
</dbReference>
<dbReference type="InterPro" id="IPR007215">
    <property type="entry name" value="Sulphur_relay_TusB/DsrH"/>
</dbReference>
<proteinExistence type="predicted"/>
<accession>K6W1T9</accession>
<dbReference type="RefSeq" id="WP_002444873.1">
    <property type="nucleotide sequence ID" value="NC_017910.1"/>
</dbReference>
<dbReference type="KEGG" id="ebt:EBL_c02740"/>
<organism evidence="1 2">
    <name type="scientific">Shimwellia blattae (strain ATCC 29907 / DSM 4481 / JCM 1650 / NBRC 105725 / CDC 9005-74)</name>
    <name type="common">Escherichia blattae</name>
    <dbReference type="NCBI Taxonomy" id="630626"/>
    <lineage>
        <taxon>Bacteria</taxon>
        <taxon>Pseudomonadati</taxon>
        <taxon>Pseudomonadota</taxon>
        <taxon>Gammaproteobacteria</taxon>
        <taxon>Enterobacterales</taxon>
        <taxon>Enterobacteriaceae</taxon>
        <taxon>Shimwellia</taxon>
    </lineage>
</organism>
<dbReference type="Gene3D" id="3.40.1260.10">
    <property type="entry name" value="DsrEFH-like"/>
    <property type="match status" value="1"/>
</dbReference>
<accession>I2B4F5</accession>
<dbReference type="EMBL" id="CP001560">
    <property type="protein sequence ID" value="AFJ45409.1"/>
    <property type="molecule type" value="Genomic_DNA"/>
</dbReference>
<dbReference type="PANTHER" id="PTHR37526">
    <property type="entry name" value="PROTEIN TUSB"/>
    <property type="match status" value="1"/>
</dbReference>
<dbReference type="Proteomes" id="UP000001955">
    <property type="component" value="Chromosome"/>
</dbReference>
<dbReference type="NCBIfam" id="TIGR03011">
    <property type="entry name" value="sulf_tusB_dsrH"/>
    <property type="match status" value="1"/>
</dbReference>
<dbReference type="AlphaFoldDB" id="I2B4F5"/>
<reference evidence="1 2" key="1">
    <citation type="journal article" date="2012" name="J. Bacteriol.">
        <title>Complete genome sequence of the B12-producing Shimwellia blattae strain DSM 4481, isolated from a cockroach.</title>
        <authorList>
            <person name="Brzuszkiewicz E."/>
            <person name="Waschkowitz T."/>
            <person name="Wiezer A."/>
            <person name="Daniel R."/>
        </authorList>
    </citation>
    <scope>NUCLEOTIDE SEQUENCE [LARGE SCALE GENOMIC DNA]</scope>
    <source>
        <strain evidence="2">ATCC 29907 / DSM 4481 / JCM 1650 / NBRC 105725 / CDC 9005-74</strain>
    </source>
</reference>
<sequence length="94" mass="9846">MLHTLSHSPRECDMAALVAALSPGDDLLLIQNGVIAALPGPTLDLLLAAPVSVSVLSDDLVARGLAAQISTSVARVGYTEFVRLASQHRAQMAW</sequence>